<dbReference type="GO" id="GO:0008290">
    <property type="term" value="C:F-actin capping protein complex"/>
    <property type="evidence" value="ECO:0007669"/>
    <property type="project" value="UniProtKB-UniRule"/>
</dbReference>
<dbReference type="EMBL" id="JASUXU010000004">
    <property type="protein sequence ID" value="KAK0326511.1"/>
    <property type="molecule type" value="Genomic_DNA"/>
</dbReference>
<dbReference type="InterPro" id="IPR002189">
    <property type="entry name" value="CapZ_alpha"/>
</dbReference>
<protein>
    <recommendedName>
        <fullName evidence="1">F-actin-capping protein subunit alpha</fullName>
    </recommendedName>
</protein>
<dbReference type="InterPro" id="IPR037282">
    <property type="entry name" value="CapZ_alpha/beta"/>
</dbReference>
<name>A0AAN6FY92_9PEZI</name>
<dbReference type="Pfam" id="PF01267">
    <property type="entry name" value="F-actin_cap_A"/>
    <property type="match status" value="1"/>
</dbReference>
<gene>
    <name evidence="2" type="primary">CAP1_1</name>
    <name evidence="2" type="ORF">LTR82_002353</name>
</gene>
<dbReference type="InterPro" id="IPR042489">
    <property type="entry name" value="CapZ_alpha_1"/>
</dbReference>
<comment type="function">
    <text evidence="1">F-actin-capping proteins bind in a Ca(2+)-independent manner to the fast growing ends of actin filaments (barbed end) thereby blocking the exchange of subunits at these ends. Unlike other capping proteins (such as gelsolin and severin), these proteins do not sever actin filaments.</text>
</comment>
<dbReference type="AlphaFoldDB" id="A0AAN6FY92"/>
<reference evidence="2" key="1">
    <citation type="submission" date="2021-12" db="EMBL/GenBank/DDBJ databases">
        <title>Black yeast isolated from Biological Soil Crust.</title>
        <authorList>
            <person name="Kurbessoian T."/>
        </authorList>
    </citation>
    <scope>NUCLEOTIDE SEQUENCE</scope>
    <source>
        <strain evidence="2">CCFEE 5208</strain>
    </source>
</reference>
<keyword evidence="1" id="KW-0009">Actin-binding</keyword>
<dbReference type="GO" id="GO:0051016">
    <property type="term" value="P:barbed-end actin filament capping"/>
    <property type="evidence" value="ECO:0007669"/>
    <property type="project" value="UniProtKB-UniRule"/>
</dbReference>
<dbReference type="Proteomes" id="UP001168146">
    <property type="component" value="Unassembled WGS sequence"/>
</dbReference>
<dbReference type="Gene3D" id="3.30.1140.60">
    <property type="entry name" value="F-actin capping protein, alpha subunit"/>
    <property type="match status" value="1"/>
</dbReference>
<organism evidence="2 3">
    <name type="scientific">Friedmanniomyces endolithicus</name>
    <dbReference type="NCBI Taxonomy" id="329885"/>
    <lineage>
        <taxon>Eukaryota</taxon>
        <taxon>Fungi</taxon>
        <taxon>Dikarya</taxon>
        <taxon>Ascomycota</taxon>
        <taxon>Pezizomycotina</taxon>
        <taxon>Dothideomycetes</taxon>
        <taxon>Dothideomycetidae</taxon>
        <taxon>Mycosphaerellales</taxon>
        <taxon>Teratosphaeriaceae</taxon>
        <taxon>Friedmanniomyces</taxon>
    </lineage>
</organism>
<sequence>MASKSATVSSFVQSAPPGEVDIKALARDEVRSLEPAFKKYNEEQYSTVKLPGSNEAVYKM</sequence>
<proteinExistence type="inferred from homology"/>
<keyword evidence="1" id="KW-0117">Actin capping</keyword>
<dbReference type="SUPFAM" id="SSF90096">
    <property type="entry name" value="Subunits of heterodimeric actin filament capping protein Capz"/>
    <property type="match status" value="1"/>
</dbReference>
<comment type="subunit">
    <text evidence="1">Heterodimer of an alpha and a beta subunit.</text>
</comment>
<accession>A0AAN6FY92</accession>
<evidence type="ECO:0000313" key="3">
    <source>
        <dbReference type="Proteomes" id="UP001168146"/>
    </source>
</evidence>
<evidence type="ECO:0000256" key="1">
    <source>
        <dbReference type="RuleBase" id="RU365077"/>
    </source>
</evidence>
<comment type="similarity">
    <text evidence="1">Belongs to the F-actin-capping protein alpha subunit family.</text>
</comment>
<evidence type="ECO:0000313" key="2">
    <source>
        <dbReference type="EMBL" id="KAK0326511.1"/>
    </source>
</evidence>
<dbReference type="GO" id="GO:0003779">
    <property type="term" value="F:actin binding"/>
    <property type="evidence" value="ECO:0007669"/>
    <property type="project" value="UniProtKB-KW"/>
</dbReference>
<comment type="caution">
    <text evidence="2">The sequence shown here is derived from an EMBL/GenBank/DDBJ whole genome shotgun (WGS) entry which is preliminary data.</text>
</comment>